<keyword evidence="9" id="KW-0315">Glutamine amidotransferase</keyword>
<dbReference type="GO" id="GO:0005829">
    <property type="term" value="C:cytosol"/>
    <property type="evidence" value="ECO:0007669"/>
    <property type="project" value="TreeGrafter"/>
</dbReference>
<evidence type="ECO:0000256" key="2">
    <source>
        <dbReference type="ARBA" id="ARBA00011738"/>
    </source>
</evidence>
<dbReference type="FunFam" id="3.30.300.10:FF:000008">
    <property type="entry name" value="GMP synthase [glutamine-hydrolyzing]"/>
    <property type="match status" value="1"/>
</dbReference>
<keyword evidence="4" id="KW-0436">Ligase</keyword>
<dbReference type="Pfam" id="PF00958">
    <property type="entry name" value="GMP_synt_C"/>
    <property type="match status" value="1"/>
</dbReference>
<dbReference type="SUPFAM" id="SSF52317">
    <property type="entry name" value="Class I glutamine amidotransferase-like"/>
    <property type="match status" value="1"/>
</dbReference>
<comment type="pathway">
    <text evidence="1">Purine metabolism; GMP biosynthesis; GMP from XMP (L-Gln route): step 1/1.</text>
</comment>
<evidence type="ECO:0000256" key="10">
    <source>
        <dbReference type="ARBA" id="ARBA00031356"/>
    </source>
</evidence>
<dbReference type="SUPFAM" id="SSF52402">
    <property type="entry name" value="Adenine nucleotide alpha hydrolases-like"/>
    <property type="match status" value="1"/>
</dbReference>
<keyword evidence="6 11" id="KW-0332">GMP biosynthesis</keyword>
<dbReference type="Proteomes" id="UP000593567">
    <property type="component" value="Unassembled WGS sequence"/>
</dbReference>
<dbReference type="PROSITE" id="PS51553">
    <property type="entry name" value="GMPS_ATP_PPASE"/>
    <property type="match status" value="1"/>
</dbReference>
<dbReference type="InterPro" id="IPR014729">
    <property type="entry name" value="Rossmann-like_a/b/a_fold"/>
</dbReference>
<dbReference type="OrthoDB" id="1724632at2759"/>
<organism evidence="13 14">
    <name type="scientific">Bugula neritina</name>
    <name type="common">Brown bryozoan</name>
    <name type="synonym">Sertularia neritina</name>
    <dbReference type="NCBI Taxonomy" id="10212"/>
    <lineage>
        <taxon>Eukaryota</taxon>
        <taxon>Metazoa</taxon>
        <taxon>Spiralia</taxon>
        <taxon>Lophotrochozoa</taxon>
        <taxon>Bryozoa</taxon>
        <taxon>Gymnolaemata</taxon>
        <taxon>Cheilostomatida</taxon>
        <taxon>Flustrina</taxon>
        <taxon>Buguloidea</taxon>
        <taxon>Bugulidae</taxon>
        <taxon>Bugula</taxon>
    </lineage>
</organism>
<dbReference type="NCBIfam" id="NF000848">
    <property type="entry name" value="PRK00074.1"/>
    <property type="match status" value="1"/>
</dbReference>
<dbReference type="Pfam" id="PF00117">
    <property type="entry name" value="GATase"/>
    <property type="match status" value="1"/>
</dbReference>
<name>A0A7J7K687_BUGNE</name>
<proteinExistence type="predicted"/>
<dbReference type="FunFam" id="3.40.50.620:FF:000044">
    <property type="entry name" value="GMP synthase [glutamine-hydrolyzing]"/>
    <property type="match status" value="1"/>
</dbReference>
<sequence length="671" mass="74864">MERYLSCTVTCHNNRRVRELLVASEILPLNTPASELKAKGYSCIIITGGPNSVYAVDAPDYDPEIFRCGLPLLGICYGMQMLNKEFGGEVERNERREDGQFAIDLDTSSQLFQGLSKEEEVLLTHGDSVTRVADGFVATAYSGKAIQAIENPSLKLYGVQFHPEVDLSVNGLTMIRNFLFNIVGLHGTFILKDRLEECITYIRNTVKDSKVLMLLSGGVDSTVCAALLQRALSEDQVIAIHVDNGFMRKDESVNVEAHLNDLGVKVKVITAAQQFYCATTYVSVKSDHPNPLKRKTLMLNSVVEPEEKRRIIGDTFMMIANEVIEDLELSPKDVFLGQGTLRPDLIESASSHASGQAEAIKTHHNDTALVRELREQGRVVEPLKDFHKDEVREMGRSLGLPEDMVERHPFPGPGLAIRVLCAEQPYREKSFSEIISLLKTFVEFHELSSKESRLTPKQLETIQASLQDTERSRLSSITSKLSLNATLLPVRTVGVQGDGRSYSYVVALSSNESPNSHWADLFFIAKLIPKLSRLVNRVCWVFGTQVEHQMNDITPTCLTVNVLKQLRLADNIAYKVLKEHKALRCVSQMPVVSIPIHFDRAPDQHVPSCQRSIVLRPFLTSDFMTGTPALPGKQFPQLVLDEMVDKISAVPGISRVLYDMTSKPPATTEWE</sequence>
<comment type="subunit">
    <text evidence="2">Homodimer.</text>
</comment>
<evidence type="ECO:0000313" key="13">
    <source>
        <dbReference type="EMBL" id="KAF6034129.1"/>
    </source>
</evidence>
<dbReference type="AlphaFoldDB" id="A0A7J7K687"/>
<evidence type="ECO:0000259" key="12">
    <source>
        <dbReference type="PROSITE" id="PS51553"/>
    </source>
</evidence>
<keyword evidence="5 11" id="KW-0547">Nucleotide-binding</keyword>
<evidence type="ECO:0000256" key="1">
    <source>
        <dbReference type="ARBA" id="ARBA00005153"/>
    </source>
</evidence>
<dbReference type="Gene3D" id="3.30.300.10">
    <property type="match status" value="2"/>
</dbReference>
<evidence type="ECO:0000256" key="4">
    <source>
        <dbReference type="ARBA" id="ARBA00022598"/>
    </source>
</evidence>
<keyword evidence="14" id="KW-1185">Reference proteome</keyword>
<dbReference type="InterPro" id="IPR004739">
    <property type="entry name" value="GMP_synth_GATase"/>
</dbReference>
<dbReference type="Gene3D" id="3.40.50.880">
    <property type="match status" value="1"/>
</dbReference>
<dbReference type="InterPro" id="IPR029062">
    <property type="entry name" value="Class_I_gatase-like"/>
</dbReference>
<reference evidence="13" key="1">
    <citation type="submission" date="2020-06" db="EMBL/GenBank/DDBJ databases">
        <title>Draft genome of Bugula neritina, a colonial animal packing powerful symbionts and potential medicines.</title>
        <authorList>
            <person name="Rayko M."/>
        </authorList>
    </citation>
    <scope>NUCLEOTIDE SEQUENCE [LARGE SCALE GENOMIC DNA]</scope>
    <source>
        <strain evidence="13">Kwan_BN1</strain>
    </source>
</reference>
<dbReference type="InterPro" id="IPR001674">
    <property type="entry name" value="GMP_synth_C"/>
</dbReference>
<dbReference type="PANTHER" id="PTHR11922:SF2">
    <property type="entry name" value="GMP SYNTHASE [GLUTAMINE-HYDROLYZING]"/>
    <property type="match status" value="1"/>
</dbReference>
<dbReference type="GO" id="GO:0003921">
    <property type="term" value="F:GMP synthase activity"/>
    <property type="evidence" value="ECO:0007669"/>
    <property type="project" value="InterPro"/>
</dbReference>
<evidence type="ECO:0000256" key="7">
    <source>
        <dbReference type="ARBA" id="ARBA00022755"/>
    </source>
</evidence>
<evidence type="ECO:0000256" key="9">
    <source>
        <dbReference type="ARBA" id="ARBA00022962"/>
    </source>
</evidence>
<dbReference type="InterPro" id="IPR025777">
    <property type="entry name" value="GMPS_ATP_PPase_dom"/>
</dbReference>
<dbReference type="CDD" id="cd01997">
    <property type="entry name" value="GMP_synthase_C"/>
    <property type="match status" value="1"/>
</dbReference>
<evidence type="ECO:0000256" key="8">
    <source>
        <dbReference type="ARBA" id="ARBA00022840"/>
    </source>
</evidence>
<comment type="caution">
    <text evidence="13">The sequence shown here is derived from an EMBL/GenBank/DDBJ whole genome shotgun (WGS) entry which is preliminary data.</text>
</comment>
<dbReference type="EMBL" id="VXIV02001146">
    <property type="protein sequence ID" value="KAF6034129.1"/>
    <property type="molecule type" value="Genomic_DNA"/>
</dbReference>
<feature type="binding site" evidence="11">
    <location>
        <begin position="216"/>
        <end position="222"/>
    </location>
    <ligand>
        <name>ATP</name>
        <dbReference type="ChEBI" id="CHEBI:30616"/>
    </ligand>
</feature>
<dbReference type="UniPathway" id="UPA00189">
    <property type="reaction ID" value="UER00296"/>
</dbReference>
<dbReference type="InterPro" id="IPR022310">
    <property type="entry name" value="NAD/GMP_synthase"/>
</dbReference>
<dbReference type="GO" id="GO:0005524">
    <property type="term" value="F:ATP binding"/>
    <property type="evidence" value="ECO:0007669"/>
    <property type="project" value="UniProtKB-UniRule"/>
</dbReference>
<dbReference type="PANTHER" id="PTHR11922">
    <property type="entry name" value="GMP SYNTHASE-RELATED"/>
    <property type="match status" value="1"/>
</dbReference>
<keyword evidence="7 11" id="KW-0658">Purine biosynthesis</keyword>
<protein>
    <recommendedName>
        <fullName evidence="3">GMP synthase (glutamine-hydrolyzing)</fullName>
        <ecNumber evidence="3">6.3.5.2</ecNumber>
    </recommendedName>
    <alternativeName>
        <fullName evidence="10">Glutamine amidotransferase</fullName>
    </alternativeName>
</protein>
<accession>A0A7J7K687</accession>
<dbReference type="PRINTS" id="PR00096">
    <property type="entry name" value="GATASE"/>
</dbReference>
<dbReference type="CDD" id="cd01742">
    <property type="entry name" value="GATase1_GMP_Synthase"/>
    <property type="match status" value="1"/>
</dbReference>
<keyword evidence="8 11" id="KW-0067">ATP-binding</keyword>
<dbReference type="EC" id="6.3.5.2" evidence="3"/>
<feature type="domain" description="GMPS ATP-PPase" evidence="12">
    <location>
        <begin position="189"/>
        <end position="407"/>
    </location>
</feature>
<dbReference type="Gene3D" id="3.40.50.620">
    <property type="entry name" value="HUPs"/>
    <property type="match status" value="1"/>
</dbReference>
<gene>
    <name evidence="13" type="ORF">EB796_007559</name>
</gene>
<evidence type="ECO:0000256" key="3">
    <source>
        <dbReference type="ARBA" id="ARBA00012746"/>
    </source>
</evidence>
<dbReference type="Pfam" id="PF02540">
    <property type="entry name" value="NAD_synthase"/>
    <property type="match status" value="1"/>
</dbReference>
<dbReference type="SUPFAM" id="SSF54810">
    <property type="entry name" value="GMP synthetase C-terminal dimerisation domain"/>
    <property type="match status" value="2"/>
</dbReference>
<dbReference type="InterPro" id="IPR017926">
    <property type="entry name" value="GATASE"/>
</dbReference>
<evidence type="ECO:0000256" key="5">
    <source>
        <dbReference type="ARBA" id="ARBA00022741"/>
    </source>
</evidence>
<evidence type="ECO:0000256" key="11">
    <source>
        <dbReference type="PROSITE-ProRule" id="PRU00886"/>
    </source>
</evidence>
<dbReference type="PROSITE" id="PS51273">
    <property type="entry name" value="GATASE_TYPE_1"/>
    <property type="match status" value="1"/>
</dbReference>
<evidence type="ECO:0000256" key="6">
    <source>
        <dbReference type="ARBA" id="ARBA00022749"/>
    </source>
</evidence>
<evidence type="ECO:0000313" key="14">
    <source>
        <dbReference type="Proteomes" id="UP000593567"/>
    </source>
</evidence>
<dbReference type="PRINTS" id="PR00097">
    <property type="entry name" value="ANTSNTHASEII"/>
</dbReference>